<organism evidence="1 2">
    <name type="scientific">Bacillus phage Moonbeam</name>
    <dbReference type="NCBI Taxonomy" id="1540091"/>
    <lineage>
        <taxon>Viruses</taxon>
        <taxon>Duplodnaviria</taxon>
        <taxon>Heunggongvirae</taxon>
        <taxon>Uroviricota</taxon>
        <taxon>Caudoviricetes</taxon>
        <taxon>Herelleviridae</taxon>
        <taxon>Bastillevirinae</taxon>
        <taxon>Moonbeamvirus</taxon>
        <taxon>Moonbeamvirus moonbeam</taxon>
    </lineage>
</organism>
<sequence length="66" mass="7552">MVVKVLIHYKDDVSFGIEVPILVAMEMVARWLNQSPDSMEVEGYGFYPNEAVKLEIFDLEEDSTNV</sequence>
<reference evidence="1 2" key="1">
    <citation type="submission" date="2014-07" db="EMBL/GenBank/DDBJ databases">
        <title>Complete Genome of Bacillus megaterium Myophage Moonbeam.</title>
        <authorList>
            <person name="Cadungog J.N."/>
            <person name="Khatemi B.E."/>
            <person name="Hernandez A.C."/>
            <person name="Everett G.F.K."/>
        </authorList>
    </citation>
    <scope>NUCLEOTIDE SEQUENCE [LARGE SCALE GENOMIC DNA]</scope>
</reference>
<name>A0A0A0RPI9_9CAUD</name>
<dbReference type="OrthoDB" id="37445at10239"/>
<protein>
    <submittedName>
        <fullName evidence="1">Uncharacterized protein</fullName>
    </submittedName>
</protein>
<accession>A0A0A0RPI9</accession>
<dbReference type="Proteomes" id="UP000030207">
    <property type="component" value="Segment"/>
</dbReference>
<gene>
    <name evidence="1" type="ORF">CPT_Moonbeam121</name>
</gene>
<proteinExistence type="predicted"/>
<dbReference type="RefSeq" id="YP_009151684.1">
    <property type="nucleotide sequence ID" value="NC_027374.1"/>
</dbReference>
<evidence type="ECO:0000313" key="1">
    <source>
        <dbReference type="EMBL" id="AIW03519.1"/>
    </source>
</evidence>
<dbReference type="EMBL" id="KM236246">
    <property type="protein sequence ID" value="AIW03519.1"/>
    <property type="molecule type" value="Genomic_DNA"/>
</dbReference>
<evidence type="ECO:0000313" key="2">
    <source>
        <dbReference type="Proteomes" id="UP000030207"/>
    </source>
</evidence>
<keyword evidence="2" id="KW-1185">Reference proteome</keyword>
<dbReference type="GeneID" id="24608096"/>
<dbReference type="KEGG" id="vg:24608096"/>